<comment type="caution">
    <text evidence="1">The sequence shown here is derived from an EMBL/GenBank/DDBJ whole genome shotgun (WGS) entry which is preliminary data.</text>
</comment>
<dbReference type="EMBL" id="JADNYJ010000083">
    <property type="protein sequence ID" value="KAF8888735.1"/>
    <property type="molecule type" value="Genomic_DNA"/>
</dbReference>
<dbReference type="Proteomes" id="UP000724874">
    <property type="component" value="Unassembled WGS sequence"/>
</dbReference>
<dbReference type="AlphaFoldDB" id="A0A9P5TLA8"/>
<evidence type="ECO:0000313" key="2">
    <source>
        <dbReference type="Proteomes" id="UP000724874"/>
    </source>
</evidence>
<protein>
    <submittedName>
        <fullName evidence="1">Uncharacterized protein</fullName>
    </submittedName>
</protein>
<keyword evidence="2" id="KW-1185">Reference proteome</keyword>
<organism evidence="1 2">
    <name type="scientific">Gymnopilus junonius</name>
    <name type="common">Spectacular rustgill mushroom</name>
    <name type="synonym">Gymnopilus spectabilis subsp. junonius</name>
    <dbReference type="NCBI Taxonomy" id="109634"/>
    <lineage>
        <taxon>Eukaryota</taxon>
        <taxon>Fungi</taxon>
        <taxon>Dikarya</taxon>
        <taxon>Basidiomycota</taxon>
        <taxon>Agaricomycotina</taxon>
        <taxon>Agaricomycetes</taxon>
        <taxon>Agaricomycetidae</taxon>
        <taxon>Agaricales</taxon>
        <taxon>Agaricineae</taxon>
        <taxon>Hymenogastraceae</taxon>
        <taxon>Gymnopilus</taxon>
    </lineage>
</organism>
<proteinExistence type="predicted"/>
<name>A0A9P5TLA8_GYMJU</name>
<gene>
    <name evidence="1" type="ORF">CPB84DRAFT_1749463</name>
</gene>
<sequence length="427" mass="47379">MATNTPCLLACDINSTLDEPTGFTVTELLYLIAHLLSKRPPAPDPSLKPTTSMSQTIKMQMISHMHIYPLPFELKCIKIENTQINPKDFDWLAPSLDSYTICHSALTVTVIFGEVTDIGEQIYQSCLLLALKAISALVIFTIMTMWEEHYTTQGLSLQDTFNGNPNLQKILRRIFSLHLAEENNVAGDRSILLDYTLCDGETNDTGKISTTDIKMPSVAIHKEKDGETHNSFISDICSHKFGKTMKEISAKVKQDFGYTTGWHQGAIEMVGQFGSGKAILFSAKKVGTFCEQAQNPPMAFEPLCLPAGIGWPLGSGESYQYRGEWLIRSSSCSLKFVNGIRVFRKIGNSGGSSFPCLEFELGDNREGRWVSFNPQAGLVFKTYLDASRCQDEANIYVQLMECSFSSIPPFYGIYENKDTSTSGALLP</sequence>
<reference evidence="1" key="1">
    <citation type="submission" date="2020-11" db="EMBL/GenBank/DDBJ databases">
        <authorList>
            <consortium name="DOE Joint Genome Institute"/>
            <person name="Ahrendt S."/>
            <person name="Riley R."/>
            <person name="Andreopoulos W."/>
            <person name="LaButti K."/>
            <person name="Pangilinan J."/>
            <person name="Ruiz-duenas F.J."/>
            <person name="Barrasa J.M."/>
            <person name="Sanchez-Garcia M."/>
            <person name="Camarero S."/>
            <person name="Miyauchi S."/>
            <person name="Serrano A."/>
            <person name="Linde D."/>
            <person name="Babiker R."/>
            <person name="Drula E."/>
            <person name="Ayuso-Fernandez I."/>
            <person name="Pacheco R."/>
            <person name="Padilla G."/>
            <person name="Ferreira P."/>
            <person name="Barriuso J."/>
            <person name="Kellner H."/>
            <person name="Castanera R."/>
            <person name="Alfaro M."/>
            <person name="Ramirez L."/>
            <person name="Pisabarro A.G."/>
            <person name="Kuo A."/>
            <person name="Tritt A."/>
            <person name="Lipzen A."/>
            <person name="He G."/>
            <person name="Yan M."/>
            <person name="Ng V."/>
            <person name="Cullen D."/>
            <person name="Martin F."/>
            <person name="Rosso M.-N."/>
            <person name="Henrissat B."/>
            <person name="Hibbett D."/>
            <person name="Martinez A.T."/>
            <person name="Grigoriev I.V."/>
        </authorList>
    </citation>
    <scope>NUCLEOTIDE SEQUENCE</scope>
    <source>
        <strain evidence="1">AH 44721</strain>
    </source>
</reference>
<accession>A0A9P5TLA8</accession>
<evidence type="ECO:0000313" key="1">
    <source>
        <dbReference type="EMBL" id="KAF8888735.1"/>
    </source>
</evidence>